<keyword evidence="3" id="KW-1185">Reference proteome</keyword>
<name>A0AAP0E8R3_9MAGN</name>
<reference evidence="2 3" key="1">
    <citation type="submission" date="2024-01" db="EMBL/GenBank/DDBJ databases">
        <title>Genome assemblies of Stephania.</title>
        <authorList>
            <person name="Yang L."/>
        </authorList>
    </citation>
    <scope>NUCLEOTIDE SEQUENCE [LARGE SCALE GENOMIC DNA]</scope>
    <source>
        <strain evidence="2">JXDWG</strain>
        <tissue evidence="2">Leaf</tissue>
    </source>
</reference>
<organism evidence="2 3">
    <name type="scientific">Stephania cephalantha</name>
    <dbReference type="NCBI Taxonomy" id="152367"/>
    <lineage>
        <taxon>Eukaryota</taxon>
        <taxon>Viridiplantae</taxon>
        <taxon>Streptophyta</taxon>
        <taxon>Embryophyta</taxon>
        <taxon>Tracheophyta</taxon>
        <taxon>Spermatophyta</taxon>
        <taxon>Magnoliopsida</taxon>
        <taxon>Ranunculales</taxon>
        <taxon>Menispermaceae</taxon>
        <taxon>Menispermoideae</taxon>
        <taxon>Cissampelideae</taxon>
        <taxon>Stephania</taxon>
    </lineage>
</organism>
<gene>
    <name evidence="2" type="ORF">Scep_027788</name>
</gene>
<accession>A0AAP0E8R3</accession>
<proteinExistence type="predicted"/>
<dbReference type="EMBL" id="JBBNAG010000012">
    <property type="protein sequence ID" value="KAK9088706.1"/>
    <property type="molecule type" value="Genomic_DNA"/>
</dbReference>
<feature type="compositionally biased region" description="Basic and acidic residues" evidence="1">
    <location>
        <begin position="1"/>
        <end position="11"/>
    </location>
</feature>
<sequence length="275" mass="29179">MASSSKAREGSEGVVSPAYETQPGVGDGSLTPMKYLGKSKGHMVTIGISCGLTYRFEAPRSYDIAFVRIRTSEEFIWRNFRTIDIVGENDVVTRGYNVHHLEDQGEKLGVGVHIRSGRCNGTKLGAVALVPLHGGPAPTTTLASKAGANPPWHCPWRHGASPGAVVPSTVPHDAPTLTTTSLLPTVPQRLQGTPAPELGKNPTMHGTGSEVVAYLLLARLASRRPAPTVIKKTASASVCCPKNQARKRSLARYSILLSTLHTCSVLVSMLGALNA</sequence>
<protein>
    <submittedName>
        <fullName evidence="2">Uncharacterized protein</fullName>
    </submittedName>
</protein>
<evidence type="ECO:0000313" key="3">
    <source>
        <dbReference type="Proteomes" id="UP001419268"/>
    </source>
</evidence>
<evidence type="ECO:0000256" key="1">
    <source>
        <dbReference type="SAM" id="MobiDB-lite"/>
    </source>
</evidence>
<dbReference type="Proteomes" id="UP001419268">
    <property type="component" value="Unassembled WGS sequence"/>
</dbReference>
<dbReference type="AlphaFoldDB" id="A0AAP0E8R3"/>
<feature type="region of interest" description="Disordered" evidence="1">
    <location>
        <begin position="1"/>
        <end position="25"/>
    </location>
</feature>
<evidence type="ECO:0000313" key="2">
    <source>
        <dbReference type="EMBL" id="KAK9088706.1"/>
    </source>
</evidence>
<comment type="caution">
    <text evidence="2">The sequence shown here is derived from an EMBL/GenBank/DDBJ whole genome shotgun (WGS) entry which is preliminary data.</text>
</comment>